<dbReference type="EC" id="5.1.99.5" evidence="3"/>
<dbReference type="FunFam" id="3.40.50.12500:FF:000001">
    <property type="entry name" value="Putative hydantoin racemase"/>
    <property type="match status" value="1"/>
</dbReference>
<protein>
    <recommendedName>
        <fullName evidence="4">Hydantoin racemase</fullName>
        <ecNumber evidence="3">5.1.99.5</ecNumber>
    </recommendedName>
</protein>
<evidence type="ECO:0000256" key="3">
    <source>
        <dbReference type="ARBA" id="ARBA00066406"/>
    </source>
</evidence>
<dbReference type="GO" id="GO:0036348">
    <property type="term" value="F:hydantoin racemase activity"/>
    <property type="evidence" value="ECO:0007669"/>
    <property type="project" value="UniProtKB-EC"/>
</dbReference>
<dbReference type="GO" id="GO:0047661">
    <property type="term" value="F:amino-acid racemase activity"/>
    <property type="evidence" value="ECO:0007669"/>
    <property type="project" value="InterPro"/>
</dbReference>
<dbReference type="InterPro" id="IPR053714">
    <property type="entry name" value="Iso_Racemase_Enz_sf"/>
</dbReference>
<gene>
    <name evidence="6" type="ORF">AVDCRST_MAG65-1041</name>
</gene>
<reference evidence="6" key="1">
    <citation type="submission" date="2020-02" db="EMBL/GenBank/DDBJ databases">
        <authorList>
            <person name="Meier V. D."/>
        </authorList>
    </citation>
    <scope>NUCLEOTIDE SEQUENCE</scope>
    <source>
        <strain evidence="6">AVDCRST_MAG65</strain>
    </source>
</reference>
<sequence>MRILVINPNTTEAMTRGIEAQALRYARPDTVIEAVSPSWGPASIEGHVEEELAAVATLQTIAERGQDFDGIVIACYGDPGLYAARELATVPVIGIAEASMLLACTVAHSFSIVSTLHRVKPILEDLVRKYGFEARCASVRTTPLAVLDLERDPGSANTTIIKESRRAIEEDGAEAILLGCAGMGPLDDRRIQAELGVPVIDGVVAAVKLMEGLGDYPLGTSRAAAFKEPEEKEFKGQPERLLESIAGRMLAPDVIATSL</sequence>
<evidence type="ECO:0000256" key="4">
    <source>
        <dbReference type="ARBA" id="ARBA00067972"/>
    </source>
</evidence>
<evidence type="ECO:0000313" key="6">
    <source>
        <dbReference type="EMBL" id="CAA9474795.1"/>
    </source>
</evidence>
<evidence type="ECO:0000256" key="2">
    <source>
        <dbReference type="ARBA" id="ARBA00051635"/>
    </source>
</evidence>
<evidence type="ECO:0000256" key="1">
    <source>
        <dbReference type="ARBA" id="ARBA00038414"/>
    </source>
</evidence>
<dbReference type="Gene3D" id="3.40.50.12500">
    <property type="match status" value="1"/>
</dbReference>
<proteinExistence type="inferred from homology"/>
<comment type="similarity">
    <text evidence="1">Belongs to the HyuE racemase family.</text>
</comment>
<dbReference type="InterPro" id="IPR015942">
    <property type="entry name" value="Asp/Glu/hydantoin_racemase"/>
</dbReference>
<dbReference type="PANTHER" id="PTHR28047">
    <property type="entry name" value="PROTEIN DCG1"/>
    <property type="match status" value="1"/>
</dbReference>
<dbReference type="PANTHER" id="PTHR28047:SF5">
    <property type="entry name" value="PROTEIN DCG1"/>
    <property type="match status" value="1"/>
</dbReference>
<dbReference type="EMBL" id="CADCVL010000168">
    <property type="protein sequence ID" value="CAA9474795.1"/>
    <property type="molecule type" value="Genomic_DNA"/>
</dbReference>
<comment type="catalytic activity">
    <reaction evidence="5">
        <text>D-5-benzylhydantoin = L-5-benzylhydantoin</text>
        <dbReference type="Rhea" id="RHEA:83991"/>
        <dbReference type="ChEBI" id="CHEBI:176864"/>
        <dbReference type="ChEBI" id="CHEBI:233540"/>
    </reaction>
</comment>
<evidence type="ECO:0000256" key="5">
    <source>
        <dbReference type="ARBA" id="ARBA00093199"/>
    </source>
</evidence>
<keyword evidence="6" id="KW-0413">Isomerase</keyword>
<dbReference type="AlphaFoldDB" id="A0A6J4RIR7"/>
<dbReference type="Pfam" id="PF01177">
    <property type="entry name" value="Asp_Glu_race"/>
    <property type="match status" value="1"/>
</dbReference>
<organism evidence="6">
    <name type="scientific">uncultured Solirubrobacteraceae bacterium</name>
    <dbReference type="NCBI Taxonomy" id="1162706"/>
    <lineage>
        <taxon>Bacteria</taxon>
        <taxon>Bacillati</taxon>
        <taxon>Actinomycetota</taxon>
        <taxon>Thermoleophilia</taxon>
        <taxon>Solirubrobacterales</taxon>
        <taxon>Solirubrobacteraceae</taxon>
        <taxon>environmental samples</taxon>
    </lineage>
</organism>
<accession>A0A6J4RIR7</accession>
<comment type="catalytic activity">
    <reaction evidence="2">
        <text>a D-5-monosubstituted hydantoin = a L-5-monosubstituted hydantoin</text>
        <dbReference type="Rhea" id="RHEA:46624"/>
        <dbReference type="ChEBI" id="CHEBI:86339"/>
        <dbReference type="ChEBI" id="CHEBI:86340"/>
        <dbReference type="EC" id="5.1.99.5"/>
    </reaction>
</comment>
<name>A0A6J4RIR7_9ACTN</name>
<dbReference type="InterPro" id="IPR052186">
    <property type="entry name" value="Hydantoin_racemase-like"/>
</dbReference>